<dbReference type="eggNOG" id="ENOG50312V3">
    <property type="taxonomic scope" value="Bacteria"/>
</dbReference>
<dbReference type="KEGG" id="acz:Acaty_c1942"/>
<reference evidence="2 3" key="1">
    <citation type="journal article" date="2009" name="J. Bacteriol.">
        <title>Draft genome sequence of the extremely acidophilic bacterium Acidithiobacillus caldus ATCC 51756 reveals metabolic versatility in the genus Acidithiobacillus.</title>
        <authorList>
            <person name="Valdes J."/>
            <person name="Quatrini R."/>
            <person name="Hallberg K."/>
            <person name="Dopson M."/>
            <person name="Valenzuela P.D."/>
            <person name="Holmes D.S."/>
        </authorList>
    </citation>
    <scope>NUCLEOTIDE SEQUENCE [LARGE SCALE GENOMIC DNA]</scope>
    <source>
        <strain evidence="3">ATCC 51756 / DSM 8584 / KU</strain>
    </source>
</reference>
<dbReference type="Proteomes" id="UP000005522">
    <property type="component" value="Chromosome"/>
</dbReference>
<keyword evidence="1" id="KW-0175">Coiled coil</keyword>
<proteinExistence type="predicted"/>
<evidence type="ECO:0000313" key="3">
    <source>
        <dbReference type="Proteomes" id="UP000005522"/>
    </source>
</evidence>
<dbReference type="EMBL" id="CP005986">
    <property type="protein sequence ID" value="AIA55800.1"/>
    <property type="molecule type" value="Genomic_DNA"/>
</dbReference>
<feature type="coiled-coil region" evidence="1">
    <location>
        <begin position="2"/>
        <end position="82"/>
    </location>
</feature>
<evidence type="ECO:0000256" key="1">
    <source>
        <dbReference type="SAM" id="Coils"/>
    </source>
</evidence>
<gene>
    <name evidence="2" type="ORF">Acaty_c1942</name>
</gene>
<accession>A0A059ZW59</accession>
<protein>
    <submittedName>
        <fullName evidence="2">Uncharacterized protein</fullName>
    </submittedName>
</protein>
<organism evidence="2 3">
    <name type="scientific">Acidithiobacillus caldus (strain ATCC 51756 / DSM 8584 / KU)</name>
    <dbReference type="NCBI Taxonomy" id="637389"/>
    <lineage>
        <taxon>Bacteria</taxon>
        <taxon>Pseudomonadati</taxon>
        <taxon>Pseudomonadota</taxon>
        <taxon>Acidithiobacillia</taxon>
        <taxon>Acidithiobacillales</taxon>
        <taxon>Acidithiobacillaceae</taxon>
        <taxon>Acidithiobacillus</taxon>
    </lineage>
</organism>
<evidence type="ECO:0000313" key="2">
    <source>
        <dbReference type="EMBL" id="AIA55800.1"/>
    </source>
</evidence>
<dbReference type="AlphaFoldDB" id="A0A059ZW59"/>
<sequence length="134" mass="14852">MLDQQYNQLQQQTQNNIQALQQVAQRVQAVVPDNTTARELILDLRNLAMNLQQQQQSTAMMLQQLSMRIQQLEMQLQSMGQTGVNPNVMGQRAWNQPMQPGMGSSFLGNVATGLGLGAGFGIAENVVDDIFNSF</sequence>
<name>A0A059ZW59_ACICK</name>
<dbReference type="HOGENOM" id="CLU_1891603_0_0_6"/>